<comment type="similarity">
    <text evidence="1">Belongs to the phD/YefM antitoxin family.</text>
</comment>
<sequence length="79" mass="8890">MTNTAVPQFNIAEAKAHFSELVQRAMLGEEVIIARDHKPLLKLVPIEQANAPRKPGSAKGQIWMAPDFDRTPEDFEDYV</sequence>
<keyword evidence="4" id="KW-1185">Reference proteome</keyword>
<dbReference type="EnsemblBacteria" id="BAC91497">
    <property type="protein sequence ID" value="BAC91497"/>
    <property type="gene ID" value="BAC91497"/>
</dbReference>
<dbReference type="InterPro" id="IPR018739">
    <property type="entry name" value="DUF2281"/>
</dbReference>
<dbReference type="Gene3D" id="3.40.1620.10">
    <property type="entry name" value="YefM-like domain"/>
    <property type="match status" value="1"/>
</dbReference>
<evidence type="ECO:0000313" key="3">
    <source>
        <dbReference type="EMBL" id="BAC91497.1"/>
    </source>
</evidence>
<evidence type="ECO:0000313" key="4">
    <source>
        <dbReference type="Proteomes" id="UP000000557"/>
    </source>
</evidence>
<accession>Q7NFG9</accession>
<reference evidence="3 4" key="2">
    <citation type="journal article" date="2003" name="DNA Res.">
        <title>Complete genome structure of Gloeobacter violaceus PCC 7421, a cyanobacterium that lacks thylakoids (supplement).</title>
        <authorList>
            <person name="Nakamura Y."/>
            <person name="Kaneko T."/>
            <person name="Sato S."/>
            <person name="Mimuro M."/>
            <person name="Miyashita H."/>
            <person name="Tsuchiya T."/>
            <person name="Sasamoto S."/>
            <person name="Watanabe A."/>
            <person name="Kawashima K."/>
            <person name="Kishida Y."/>
            <person name="Kiyokawa C."/>
            <person name="Kohara M."/>
            <person name="Matsumoto M."/>
            <person name="Matsuno A."/>
            <person name="Nakazaki N."/>
            <person name="Shimpo S."/>
            <person name="Takeuchi C."/>
            <person name="Yamada M."/>
            <person name="Tabata S."/>
        </authorList>
    </citation>
    <scope>NUCLEOTIDE SEQUENCE [LARGE SCALE GENOMIC DNA]</scope>
    <source>
        <strain evidence="4">ATCC 29082 / PCC 7421</strain>
    </source>
</reference>
<dbReference type="Proteomes" id="UP000000557">
    <property type="component" value="Chromosome"/>
</dbReference>
<dbReference type="HOGENOM" id="CLU_163140_3_2_3"/>
<dbReference type="KEGG" id="gvi:gsl3556"/>
<dbReference type="STRING" id="251221.gene:10761070"/>
<feature type="domain" description="DUF2281" evidence="2">
    <location>
        <begin position="51"/>
        <end position="78"/>
    </location>
</feature>
<protein>
    <submittedName>
        <fullName evidence="3">Gsl3556 protein</fullName>
    </submittedName>
</protein>
<dbReference type="PANTHER" id="PTHR35377">
    <property type="entry name" value="ANTITOXIN VAPB49-RELATED-RELATED"/>
    <property type="match status" value="1"/>
</dbReference>
<dbReference type="eggNOG" id="COG4118">
    <property type="taxonomic scope" value="Bacteria"/>
</dbReference>
<organism evidence="3 4">
    <name type="scientific">Gloeobacter violaceus (strain ATCC 29082 / PCC 7421)</name>
    <dbReference type="NCBI Taxonomy" id="251221"/>
    <lineage>
        <taxon>Bacteria</taxon>
        <taxon>Bacillati</taxon>
        <taxon>Cyanobacteriota</taxon>
        <taxon>Cyanophyceae</taxon>
        <taxon>Gloeobacterales</taxon>
        <taxon>Gloeobacteraceae</taxon>
        <taxon>Gloeobacter</taxon>
    </lineage>
</organism>
<dbReference type="SUPFAM" id="SSF143120">
    <property type="entry name" value="YefM-like"/>
    <property type="match status" value="1"/>
</dbReference>
<dbReference type="PhylomeDB" id="Q7NFG9"/>
<name>Q7NFG9_GLOVI</name>
<evidence type="ECO:0000256" key="1">
    <source>
        <dbReference type="ARBA" id="ARBA00009981"/>
    </source>
</evidence>
<gene>
    <name evidence="3" type="ordered locus">gsl3556</name>
</gene>
<dbReference type="InParanoid" id="Q7NFG9"/>
<dbReference type="PATRIC" id="fig|251221.4.peg.3589"/>
<evidence type="ECO:0000259" key="2">
    <source>
        <dbReference type="Pfam" id="PF10047"/>
    </source>
</evidence>
<dbReference type="NCBIfam" id="TIGR01552">
    <property type="entry name" value="phd_fam"/>
    <property type="match status" value="1"/>
</dbReference>
<dbReference type="Pfam" id="PF10047">
    <property type="entry name" value="DUF2281"/>
    <property type="match status" value="1"/>
</dbReference>
<dbReference type="PANTHER" id="PTHR35377:SF4">
    <property type="entry name" value="PREVENT-HOST-DEATH FAMILY PROTEIN"/>
    <property type="match status" value="1"/>
</dbReference>
<dbReference type="RefSeq" id="WP_011143545.1">
    <property type="nucleotide sequence ID" value="NC_005125.1"/>
</dbReference>
<dbReference type="InterPro" id="IPR051416">
    <property type="entry name" value="phD-YefM_TA_antitoxins"/>
</dbReference>
<reference evidence="3 4" key="1">
    <citation type="journal article" date="2003" name="DNA Res.">
        <title>Complete genome structure of Gloeobacter violaceus PCC 7421, a cyanobacterium that lacks thylakoids.</title>
        <authorList>
            <person name="Nakamura Y."/>
            <person name="Kaneko T."/>
            <person name="Sato S."/>
            <person name="Mimuro M."/>
            <person name="Miyashita H."/>
            <person name="Tsuchiya T."/>
            <person name="Sasamoto S."/>
            <person name="Watanabe A."/>
            <person name="Kawashima K."/>
            <person name="Kishida Y."/>
            <person name="Kiyokawa C."/>
            <person name="Kohara M."/>
            <person name="Matsumoto M."/>
            <person name="Matsuno A."/>
            <person name="Nakazaki N."/>
            <person name="Shimpo S."/>
            <person name="Takeuchi C."/>
            <person name="Yamada M."/>
            <person name="Tabata S."/>
        </authorList>
    </citation>
    <scope>NUCLEOTIDE SEQUENCE [LARGE SCALE GENOMIC DNA]</scope>
    <source>
        <strain evidence="4">ATCC 29082 / PCC 7421</strain>
    </source>
</reference>
<dbReference type="OrthoDB" id="9800503at2"/>
<dbReference type="AlphaFoldDB" id="Q7NFG9"/>
<dbReference type="InterPro" id="IPR036165">
    <property type="entry name" value="YefM-like_sf"/>
</dbReference>
<proteinExistence type="inferred from homology"/>
<dbReference type="EMBL" id="BA000045">
    <property type="protein sequence ID" value="BAC91497.1"/>
    <property type="molecule type" value="Genomic_DNA"/>
</dbReference>